<evidence type="ECO:0000313" key="1">
    <source>
        <dbReference type="EMBL" id="MBA4452300.1"/>
    </source>
</evidence>
<evidence type="ECO:0000313" key="2">
    <source>
        <dbReference type="Proteomes" id="UP000559653"/>
    </source>
</evidence>
<name>A0AC60VY54_9ARCH</name>
<comment type="caution">
    <text evidence="1">The sequence shown here is derived from an EMBL/GenBank/DDBJ whole genome shotgun (WGS) entry which is preliminary data.</text>
</comment>
<dbReference type="Proteomes" id="UP000559653">
    <property type="component" value="Unassembled WGS sequence"/>
</dbReference>
<organism evidence="1 2">
    <name type="scientific">Candidatus Nitrosomaritimum aestuariumsis</name>
    <dbReference type="NCBI Taxonomy" id="3342354"/>
    <lineage>
        <taxon>Archaea</taxon>
        <taxon>Nitrososphaerota</taxon>
        <taxon>Nitrososphaeria</taxon>
        <taxon>Nitrosopumilales</taxon>
        <taxon>Nitrosopumilaceae</taxon>
        <taxon>Candidatus Nitrosomaritimum</taxon>
    </lineage>
</organism>
<proteinExistence type="predicted"/>
<gene>
    <name evidence="1" type="ORF">H2B03_03885</name>
</gene>
<dbReference type="EMBL" id="JACEMZ010000017">
    <property type="protein sequence ID" value="MBA4452300.1"/>
    <property type="molecule type" value="Genomic_DNA"/>
</dbReference>
<accession>A0AC60VY54</accession>
<reference evidence="1 2" key="1">
    <citation type="journal article" date="2020" name="Appl. Environ. Microbiol.">
        <title>Genomic Characteristics of a Novel Species of Ammonia-Oxidizing Archaea from the Jiulong River Estuary.</title>
        <authorList>
            <person name="Zou D."/>
            <person name="Wan R."/>
            <person name="Han L."/>
            <person name="Xu M.N."/>
            <person name="Liu Y."/>
            <person name="Liu H."/>
            <person name="Kao S.J."/>
            <person name="Li M."/>
        </authorList>
    </citation>
    <scope>NUCLEOTIDE SEQUENCE [LARGE SCALE GENOMIC DNA]</scope>
    <source>
        <strain evidence="1">W1bin1</strain>
    </source>
</reference>
<sequence>MVSEMKAKVIYTQLLKEDLVIIRILPDEGMPEYKTGQFLTIGVNVPAENYKLVRRAYSIASHPENRDYFEFVIRWVRNPLPGRVTTMLFYASEGDEVKLGYPTGAALQINEKLPNGEKDMRRIVCVGGGTGLAPFIAFANHMHDVGDKRELVVLHGASYVDELSYRRLLTDLEDESKKRGPEEWNFKYRAAISRPKEFFNRSWSGHVGRVESFFKEGKNGLSPLDELVGEKCTPDNTYIYICGYQGTIDGVIENTKARGFVTADDKRDDGSYEIRYESYG</sequence>
<protein>
    <submittedName>
        <fullName evidence="1">Ferredoxin--NADP reductase</fullName>
    </submittedName>
</protein>